<dbReference type="AlphaFoldDB" id="A0A1C7DBD5"/>
<dbReference type="InterPro" id="IPR016032">
    <property type="entry name" value="Sig_transdc_resp-reg_C-effctor"/>
</dbReference>
<dbReference type="KEGG" id="anh:A6F65_02489"/>
<proteinExistence type="predicted"/>
<dbReference type="GO" id="GO:0000160">
    <property type="term" value="P:phosphorelay signal transduction system"/>
    <property type="evidence" value="ECO:0007669"/>
    <property type="project" value="InterPro"/>
</dbReference>
<dbReference type="Pfam" id="PF00486">
    <property type="entry name" value="Trans_reg_C"/>
    <property type="match status" value="1"/>
</dbReference>
<evidence type="ECO:0000259" key="3">
    <source>
        <dbReference type="PROSITE" id="PS51755"/>
    </source>
</evidence>
<dbReference type="SUPFAM" id="SSF46894">
    <property type="entry name" value="C-terminal effector domain of the bipartite response regulators"/>
    <property type="match status" value="1"/>
</dbReference>
<feature type="DNA-binding region" description="OmpR/PhoB-type" evidence="2">
    <location>
        <begin position="113"/>
        <end position="211"/>
    </location>
</feature>
<dbReference type="Gene3D" id="1.10.10.10">
    <property type="entry name" value="Winged helix-like DNA-binding domain superfamily/Winged helix DNA-binding domain"/>
    <property type="match status" value="1"/>
</dbReference>
<dbReference type="Proteomes" id="UP000092698">
    <property type="component" value="Chromosome"/>
</dbReference>
<reference evidence="4 5" key="1">
    <citation type="submission" date="2016-07" db="EMBL/GenBank/DDBJ databases">
        <title>Complete genome sequence of Altererythrobacter namhicola JCM 16345T, containing esterase-encoding genes.</title>
        <authorList>
            <person name="Cheng H."/>
            <person name="Wu Y.-H."/>
            <person name="Jian S.-L."/>
            <person name="Huo Y.-Y."/>
            <person name="Wang C.-S."/>
            <person name="Xu X.-W."/>
        </authorList>
    </citation>
    <scope>NUCLEOTIDE SEQUENCE [LARGE SCALE GENOMIC DNA]</scope>
    <source>
        <strain evidence="4 5">JCM 16345</strain>
    </source>
</reference>
<evidence type="ECO:0000313" key="4">
    <source>
        <dbReference type="EMBL" id="ANU08768.1"/>
    </source>
</evidence>
<dbReference type="GO" id="GO:0003677">
    <property type="term" value="F:DNA binding"/>
    <property type="evidence" value="ECO:0007669"/>
    <property type="project" value="UniProtKB-UniRule"/>
</dbReference>
<keyword evidence="5" id="KW-1185">Reference proteome</keyword>
<dbReference type="GO" id="GO:0006355">
    <property type="term" value="P:regulation of DNA-templated transcription"/>
    <property type="evidence" value="ECO:0007669"/>
    <property type="project" value="InterPro"/>
</dbReference>
<organism evidence="4 5">
    <name type="scientific">Paraurantiacibacter namhicola</name>
    <dbReference type="NCBI Taxonomy" id="645517"/>
    <lineage>
        <taxon>Bacteria</taxon>
        <taxon>Pseudomonadati</taxon>
        <taxon>Pseudomonadota</taxon>
        <taxon>Alphaproteobacteria</taxon>
        <taxon>Sphingomonadales</taxon>
        <taxon>Erythrobacteraceae</taxon>
        <taxon>Paraurantiacibacter</taxon>
    </lineage>
</organism>
<dbReference type="InterPro" id="IPR036388">
    <property type="entry name" value="WH-like_DNA-bd_sf"/>
</dbReference>
<protein>
    <submittedName>
        <fullName evidence="4">Transcriptional regulatory protein BasR</fullName>
    </submittedName>
</protein>
<evidence type="ECO:0000256" key="1">
    <source>
        <dbReference type="ARBA" id="ARBA00023125"/>
    </source>
</evidence>
<sequence length="250" mass="27658">MRWFGWIGRPADPPPEWDLRSHGWQLCRGHHGARATCKHVLLCDLRPLAASEGIAIAEADQPAWRMIMLGAEEPATRAALIKLGCAEALPAATGSSELAVRAARVADMFDMLPRWREIGPLTLDLFHRDARSGANWLRLHPREFGVLWRLADDPGEPVTREQLLRDVWRLNHIPETNSVEVHVARLRSKLAANDCSGIVVTDPRGGYRLEPGAHGPFMLRDAAHGSRSGEDRLDAYLRTQGLQPASSDAG</sequence>
<name>A0A1C7DBD5_9SPHN</name>
<dbReference type="PROSITE" id="PS51755">
    <property type="entry name" value="OMPR_PHOB"/>
    <property type="match status" value="1"/>
</dbReference>
<dbReference type="STRING" id="645517.A6F65_02489"/>
<evidence type="ECO:0000313" key="5">
    <source>
        <dbReference type="Proteomes" id="UP000092698"/>
    </source>
</evidence>
<dbReference type="InterPro" id="IPR001867">
    <property type="entry name" value="OmpR/PhoB-type_DNA-bd"/>
</dbReference>
<feature type="domain" description="OmpR/PhoB-type" evidence="3">
    <location>
        <begin position="113"/>
        <end position="211"/>
    </location>
</feature>
<evidence type="ECO:0000256" key="2">
    <source>
        <dbReference type="PROSITE-ProRule" id="PRU01091"/>
    </source>
</evidence>
<dbReference type="CDD" id="cd00383">
    <property type="entry name" value="trans_reg_C"/>
    <property type="match status" value="1"/>
</dbReference>
<dbReference type="SMART" id="SM00862">
    <property type="entry name" value="Trans_reg_C"/>
    <property type="match status" value="1"/>
</dbReference>
<dbReference type="EMBL" id="CP016545">
    <property type="protein sequence ID" value="ANU08768.1"/>
    <property type="molecule type" value="Genomic_DNA"/>
</dbReference>
<gene>
    <name evidence="4" type="primary">basR</name>
    <name evidence="4" type="ORF">A6F65_02489</name>
</gene>
<keyword evidence="1 2" id="KW-0238">DNA-binding</keyword>
<accession>A0A1C7DBD5</accession>